<dbReference type="Proteomes" id="UP001164718">
    <property type="component" value="Chromosome"/>
</dbReference>
<protein>
    <submittedName>
        <fullName evidence="9">Acyltransferase</fullName>
    </submittedName>
</protein>
<sequence>MKKRSQINEVYVVRAIAILGVLAVHSTSSVVTELGHDSKFWIFYNFVNIFMKFGTPTFIMLSSFVLFYNYSNRKIDQQLLRRFYKNRLLYILIPYLIFSIFYYSLTVFLYYDYSLQEFFNKFTIKLLTGKAYTHLYFVFISIQFYILFPILLWVFQKWKWISKNAIWIGLVIQWAFVLYNHYILNFPLTGSISLSYMSYYFLGGFLGIYYDKVKDWLIFNNRRILSISIWIVWLIAGFSHVYLWYWTRTTGLYTDAKLYTFLWNIHTLASSIVLMQMAYWIYAKWSPKIVNILIQLGIVSFGVYLIHPFILLVYRNGINVSTSVLYHLYVIGGFLAVLIISWIVVRFSMEKNKWSWIFFGAIPKKIPVKEEER</sequence>
<feature type="transmembrane region" description="Helical" evidence="7">
    <location>
        <begin position="131"/>
        <end position="154"/>
    </location>
</feature>
<feature type="transmembrane region" description="Helical" evidence="7">
    <location>
        <begin position="12"/>
        <end position="31"/>
    </location>
</feature>
<comment type="similarity">
    <text evidence="2">Belongs to the acyltransferase 3 family.</text>
</comment>
<evidence type="ECO:0000256" key="7">
    <source>
        <dbReference type="SAM" id="Phobius"/>
    </source>
</evidence>
<dbReference type="RefSeq" id="WP_275416864.1">
    <property type="nucleotide sequence ID" value="NZ_CP106878.1"/>
</dbReference>
<dbReference type="EMBL" id="CP106878">
    <property type="protein sequence ID" value="WAA09079.1"/>
    <property type="molecule type" value="Genomic_DNA"/>
</dbReference>
<name>A0A9E8LT18_9BACI</name>
<dbReference type="InterPro" id="IPR002656">
    <property type="entry name" value="Acyl_transf_3_dom"/>
</dbReference>
<dbReference type="GO" id="GO:0009246">
    <property type="term" value="P:enterobacterial common antigen biosynthetic process"/>
    <property type="evidence" value="ECO:0007669"/>
    <property type="project" value="TreeGrafter"/>
</dbReference>
<feature type="transmembrane region" description="Helical" evidence="7">
    <location>
        <begin position="166"/>
        <end position="184"/>
    </location>
</feature>
<dbReference type="AlphaFoldDB" id="A0A9E8LT18"/>
<dbReference type="GO" id="GO:0016413">
    <property type="term" value="F:O-acetyltransferase activity"/>
    <property type="evidence" value="ECO:0007669"/>
    <property type="project" value="TreeGrafter"/>
</dbReference>
<evidence type="ECO:0000256" key="2">
    <source>
        <dbReference type="ARBA" id="ARBA00007400"/>
    </source>
</evidence>
<organism evidence="9 10">
    <name type="scientific">Fervidibacillus albus</name>
    <dbReference type="NCBI Taxonomy" id="2980026"/>
    <lineage>
        <taxon>Bacteria</taxon>
        <taxon>Bacillati</taxon>
        <taxon>Bacillota</taxon>
        <taxon>Bacilli</taxon>
        <taxon>Bacillales</taxon>
        <taxon>Bacillaceae</taxon>
        <taxon>Fervidibacillus</taxon>
    </lineage>
</organism>
<dbReference type="Pfam" id="PF01757">
    <property type="entry name" value="Acyl_transf_3"/>
    <property type="match status" value="1"/>
</dbReference>
<dbReference type="GO" id="GO:0005886">
    <property type="term" value="C:plasma membrane"/>
    <property type="evidence" value="ECO:0007669"/>
    <property type="project" value="UniProtKB-SubCell"/>
</dbReference>
<feature type="transmembrane region" description="Helical" evidence="7">
    <location>
        <begin position="88"/>
        <end position="111"/>
    </location>
</feature>
<keyword evidence="9" id="KW-0012">Acyltransferase</keyword>
<gene>
    <name evidence="9" type="ORF">OE104_10825</name>
</gene>
<evidence type="ECO:0000256" key="6">
    <source>
        <dbReference type="ARBA" id="ARBA00023136"/>
    </source>
</evidence>
<keyword evidence="4 7" id="KW-0812">Transmembrane</keyword>
<reference evidence="9" key="1">
    <citation type="submission" date="2022-09" db="EMBL/GenBank/DDBJ databases">
        <title>Complete Genomes of Fervidibacillus albus and Fervidibacillus halotolerans isolated from tidal flat sediments.</title>
        <authorList>
            <person name="Kwon K.K."/>
            <person name="Yang S.-H."/>
            <person name="Park M.J."/>
            <person name="Oh H.-M."/>
        </authorList>
    </citation>
    <scope>NUCLEOTIDE SEQUENCE</scope>
    <source>
        <strain evidence="9">MEBiC13591</strain>
    </source>
</reference>
<feature type="transmembrane region" description="Helical" evidence="7">
    <location>
        <begin position="196"/>
        <end position="212"/>
    </location>
</feature>
<dbReference type="PANTHER" id="PTHR40074">
    <property type="entry name" value="O-ACETYLTRANSFERASE WECH"/>
    <property type="match status" value="1"/>
</dbReference>
<evidence type="ECO:0000256" key="3">
    <source>
        <dbReference type="ARBA" id="ARBA00022475"/>
    </source>
</evidence>
<proteinExistence type="inferred from homology"/>
<feature type="domain" description="Acyltransferase 3" evidence="8">
    <location>
        <begin position="12"/>
        <end position="345"/>
    </location>
</feature>
<comment type="subcellular location">
    <subcellularLocation>
        <location evidence="1">Cell membrane</location>
        <topology evidence="1">Multi-pass membrane protein</topology>
    </subcellularLocation>
</comment>
<evidence type="ECO:0000256" key="4">
    <source>
        <dbReference type="ARBA" id="ARBA00022692"/>
    </source>
</evidence>
<keyword evidence="9" id="KW-0808">Transferase</keyword>
<feature type="transmembrane region" description="Helical" evidence="7">
    <location>
        <begin position="326"/>
        <end position="345"/>
    </location>
</feature>
<keyword evidence="10" id="KW-1185">Reference proteome</keyword>
<evidence type="ECO:0000256" key="1">
    <source>
        <dbReference type="ARBA" id="ARBA00004651"/>
    </source>
</evidence>
<evidence type="ECO:0000256" key="5">
    <source>
        <dbReference type="ARBA" id="ARBA00022989"/>
    </source>
</evidence>
<dbReference type="KEGG" id="faf:OE104_10825"/>
<evidence type="ECO:0000313" key="10">
    <source>
        <dbReference type="Proteomes" id="UP001164718"/>
    </source>
</evidence>
<feature type="transmembrane region" description="Helical" evidence="7">
    <location>
        <begin position="258"/>
        <end position="282"/>
    </location>
</feature>
<accession>A0A9E8LT18</accession>
<dbReference type="PANTHER" id="PTHR40074:SF2">
    <property type="entry name" value="O-ACETYLTRANSFERASE WECH"/>
    <property type="match status" value="1"/>
</dbReference>
<evidence type="ECO:0000259" key="8">
    <source>
        <dbReference type="Pfam" id="PF01757"/>
    </source>
</evidence>
<keyword evidence="5 7" id="KW-1133">Transmembrane helix</keyword>
<feature type="transmembrane region" description="Helical" evidence="7">
    <location>
        <begin position="43"/>
        <end position="68"/>
    </location>
</feature>
<feature type="transmembrane region" description="Helical" evidence="7">
    <location>
        <begin position="289"/>
        <end position="314"/>
    </location>
</feature>
<evidence type="ECO:0000313" key="9">
    <source>
        <dbReference type="EMBL" id="WAA09079.1"/>
    </source>
</evidence>
<keyword evidence="6 7" id="KW-0472">Membrane</keyword>
<keyword evidence="3" id="KW-1003">Cell membrane</keyword>
<feature type="transmembrane region" description="Helical" evidence="7">
    <location>
        <begin position="224"/>
        <end position="246"/>
    </location>
</feature>